<evidence type="ECO:0000256" key="2">
    <source>
        <dbReference type="SAM" id="MobiDB-lite"/>
    </source>
</evidence>
<name>A0A5N5SVG5_9CRUS</name>
<feature type="non-terminal residue" evidence="3">
    <location>
        <position position="151"/>
    </location>
</feature>
<evidence type="ECO:0000313" key="3">
    <source>
        <dbReference type="EMBL" id="KAB7498213.1"/>
    </source>
</evidence>
<dbReference type="EMBL" id="SEYY01019469">
    <property type="protein sequence ID" value="KAB7498213.1"/>
    <property type="molecule type" value="Genomic_DNA"/>
</dbReference>
<feature type="coiled-coil region" evidence="1">
    <location>
        <begin position="59"/>
        <end position="121"/>
    </location>
</feature>
<sequence>QELQKRLQKEVSDTKRLEESEKELKEALKESVPEEAHKKSVEECNRYLDKLKDAYGSESTLMKENIDKIREEKTELKQKLNKSHEKLVGVKKEAFGYKTHISKLLEDRKRLIRDLQGTKMESRKFSIEATSKSNHVGRLTIKYKVFLKYFY</sequence>
<feature type="non-terminal residue" evidence="3">
    <location>
        <position position="1"/>
    </location>
</feature>
<keyword evidence="4" id="KW-1185">Reference proteome</keyword>
<protein>
    <submittedName>
        <fullName evidence="3">Uncharacterized protein</fullName>
    </submittedName>
</protein>
<evidence type="ECO:0000313" key="4">
    <source>
        <dbReference type="Proteomes" id="UP000326759"/>
    </source>
</evidence>
<dbReference type="Proteomes" id="UP000326759">
    <property type="component" value="Unassembled WGS sequence"/>
</dbReference>
<gene>
    <name evidence="3" type="ORF">Anas_02541</name>
</gene>
<evidence type="ECO:0000256" key="1">
    <source>
        <dbReference type="SAM" id="Coils"/>
    </source>
</evidence>
<organism evidence="3 4">
    <name type="scientific">Armadillidium nasatum</name>
    <dbReference type="NCBI Taxonomy" id="96803"/>
    <lineage>
        <taxon>Eukaryota</taxon>
        <taxon>Metazoa</taxon>
        <taxon>Ecdysozoa</taxon>
        <taxon>Arthropoda</taxon>
        <taxon>Crustacea</taxon>
        <taxon>Multicrustacea</taxon>
        <taxon>Malacostraca</taxon>
        <taxon>Eumalacostraca</taxon>
        <taxon>Peracarida</taxon>
        <taxon>Isopoda</taxon>
        <taxon>Oniscidea</taxon>
        <taxon>Crinocheta</taxon>
        <taxon>Armadillidiidae</taxon>
        <taxon>Armadillidium</taxon>
    </lineage>
</organism>
<proteinExistence type="predicted"/>
<accession>A0A5N5SVG5</accession>
<reference evidence="3 4" key="1">
    <citation type="journal article" date="2019" name="PLoS Biol.">
        <title>Sex chromosomes control vertical transmission of feminizing Wolbachia symbionts in an isopod.</title>
        <authorList>
            <person name="Becking T."/>
            <person name="Chebbi M.A."/>
            <person name="Giraud I."/>
            <person name="Moumen B."/>
            <person name="Laverre T."/>
            <person name="Caubet Y."/>
            <person name="Peccoud J."/>
            <person name="Gilbert C."/>
            <person name="Cordaux R."/>
        </authorList>
    </citation>
    <scope>NUCLEOTIDE SEQUENCE [LARGE SCALE GENOMIC DNA]</scope>
    <source>
        <strain evidence="3">ANa2</strain>
        <tissue evidence="3">Whole body excluding digestive tract and cuticle</tissue>
    </source>
</reference>
<comment type="caution">
    <text evidence="3">The sequence shown here is derived from an EMBL/GenBank/DDBJ whole genome shotgun (WGS) entry which is preliminary data.</text>
</comment>
<keyword evidence="1" id="KW-0175">Coiled coil</keyword>
<feature type="region of interest" description="Disordered" evidence="2">
    <location>
        <begin position="1"/>
        <end position="39"/>
    </location>
</feature>
<dbReference type="AlphaFoldDB" id="A0A5N5SVG5"/>